<dbReference type="PANTHER" id="PTHR11751">
    <property type="entry name" value="ALANINE AMINOTRANSFERASE"/>
    <property type="match status" value="1"/>
</dbReference>
<comment type="subcellular location">
    <subcellularLocation>
        <location evidence="2">Cytoplasm</location>
    </subcellularLocation>
</comment>
<comment type="function">
    <text evidence="11">Catalyzes the reversible transamination between alanine and 2-oxoglutarate to form pyruvate and glutamate. Participates in cellular nitrogen metabolism and also in liver gluconeogenesis starting with precursors transported from skeletal muscles.</text>
</comment>
<comment type="subunit">
    <text evidence="3">Homodimer.</text>
</comment>
<dbReference type="UniPathway" id="UPA00528">
    <property type="reaction ID" value="UER00586"/>
</dbReference>
<comment type="similarity">
    <text evidence="10">Belongs to the class-I pyridoxal-phosphate-dependent aminotransferase family. Alanine aminotransferase subfamily.</text>
</comment>
<keyword evidence="6 20" id="KW-0032">Aminotransferase</keyword>
<evidence type="ECO:0000256" key="5">
    <source>
        <dbReference type="ARBA" id="ARBA00022553"/>
    </source>
</evidence>
<evidence type="ECO:0000256" key="9">
    <source>
        <dbReference type="ARBA" id="ARBA00022990"/>
    </source>
</evidence>
<evidence type="ECO:0000256" key="1">
    <source>
        <dbReference type="ARBA" id="ARBA00001933"/>
    </source>
</evidence>
<reference evidence="20 21" key="1">
    <citation type="journal article" date="2014" name="BMC Genomics">
        <title>Adaptive genomic structural variation in the grape powdery mildew pathogen, Erysiphe necator.</title>
        <authorList>
            <person name="Jones L."/>
            <person name="Riaz S."/>
            <person name="Morales-Cruz A."/>
            <person name="Amrine K.C."/>
            <person name="McGuire B."/>
            <person name="Gubler W.D."/>
            <person name="Walker M.A."/>
            <person name="Cantu D."/>
        </authorList>
    </citation>
    <scope>NUCLEOTIDE SEQUENCE [LARGE SCALE GENOMIC DNA]</scope>
    <source>
        <strain evidence="21">c</strain>
    </source>
</reference>
<keyword evidence="9" id="KW-0007">Acetylation</keyword>
<dbReference type="InterPro" id="IPR045088">
    <property type="entry name" value="ALAT1/2-like"/>
</dbReference>
<evidence type="ECO:0000256" key="3">
    <source>
        <dbReference type="ARBA" id="ARBA00011738"/>
    </source>
</evidence>
<dbReference type="InterPro" id="IPR015421">
    <property type="entry name" value="PyrdxlP-dep_Trfase_major"/>
</dbReference>
<keyword evidence="7 20" id="KW-0808">Transferase</keyword>
<evidence type="ECO:0000313" key="21">
    <source>
        <dbReference type="Proteomes" id="UP000030854"/>
    </source>
</evidence>
<keyword evidence="21" id="KW-1185">Reference proteome</keyword>
<proteinExistence type="inferred from homology"/>
<dbReference type="PANTHER" id="PTHR11751:SF29">
    <property type="entry name" value="ALANINE TRANSAMINASE"/>
    <property type="match status" value="1"/>
</dbReference>
<evidence type="ECO:0000256" key="11">
    <source>
        <dbReference type="ARBA" id="ARBA00059280"/>
    </source>
</evidence>
<dbReference type="HOGENOM" id="CLU_014254_3_0_1"/>
<keyword evidence="4" id="KW-0963">Cytoplasm</keyword>
<dbReference type="FunFam" id="3.40.640.10:FF:000236">
    <property type="entry name" value="Alanine aminotransferase 2"/>
    <property type="match status" value="1"/>
</dbReference>
<dbReference type="Gene3D" id="3.40.640.10">
    <property type="entry name" value="Type I PLP-dependent aspartate aminotransferase-like (Major domain)"/>
    <property type="match status" value="1"/>
</dbReference>
<dbReference type="InterPro" id="IPR015424">
    <property type="entry name" value="PyrdxlP-dep_Trfase"/>
</dbReference>
<evidence type="ECO:0000256" key="16">
    <source>
        <dbReference type="ARBA" id="ARBA00080231"/>
    </source>
</evidence>
<evidence type="ECO:0000313" key="20">
    <source>
        <dbReference type="EMBL" id="KHJ30490.1"/>
    </source>
</evidence>
<keyword evidence="5" id="KW-0597">Phosphoprotein</keyword>
<gene>
    <name evidence="20" type="ORF">EV44_g5188</name>
</gene>
<evidence type="ECO:0000256" key="13">
    <source>
        <dbReference type="ARBA" id="ARBA00076222"/>
    </source>
</evidence>
<evidence type="ECO:0000256" key="4">
    <source>
        <dbReference type="ARBA" id="ARBA00022490"/>
    </source>
</evidence>
<name>A0A0B1NZL8_UNCNE</name>
<feature type="domain" description="Aminotransferase class I/classII large" evidence="19">
    <location>
        <begin position="104"/>
        <end position="445"/>
    </location>
</feature>
<dbReference type="CDD" id="cd00609">
    <property type="entry name" value="AAT_like"/>
    <property type="match status" value="1"/>
</dbReference>
<evidence type="ECO:0000256" key="12">
    <source>
        <dbReference type="ARBA" id="ARBA00074120"/>
    </source>
</evidence>
<dbReference type="SUPFAM" id="SSF53383">
    <property type="entry name" value="PLP-dependent transferases"/>
    <property type="match status" value="1"/>
</dbReference>
<evidence type="ECO:0000256" key="8">
    <source>
        <dbReference type="ARBA" id="ARBA00022898"/>
    </source>
</evidence>
<evidence type="ECO:0000259" key="19">
    <source>
        <dbReference type="Pfam" id="PF00155"/>
    </source>
</evidence>
<dbReference type="STRING" id="52586.A0A0B1NZL8"/>
<evidence type="ECO:0000256" key="6">
    <source>
        <dbReference type="ARBA" id="ARBA00022576"/>
    </source>
</evidence>
<dbReference type="GO" id="GO:0042853">
    <property type="term" value="P:L-alanine catabolic process"/>
    <property type="evidence" value="ECO:0007669"/>
    <property type="project" value="UniProtKB-UniPathway"/>
</dbReference>
<evidence type="ECO:0000256" key="10">
    <source>
        <dbReference type="ARBA" id="ARBA00025785"/>
    </source>
</evidence>
<dbReference type="Gene3D" id="1.10.287.1970">
    <property type="match status" value="1"/>
</dbReference>
<dbReference type="Gene3D" id="3.90.1150.10">
    <property type="entry name" value="Aspartate Aminotransferase, domain 1"/>
    <property type="match status" value="1"/>
</dbReference>
<dbReference type="Proteomes" id="UP000030854">
    <property type="component" value="Unassembled WGS sequence"/>
</dbReference>
<evidence type="ECO:0000256" key="18">
    <source>
        <dbReference type="ARBA" id="ARBA00082842"/>
    </source>
</evidence>
<dbReference type="GO" id="GO:0008483">
    <property type="term" value="F:transaminase activity"/>
    <property type="evidence" value="ECO:0007669"/>
    <property type="project" value="UniProtKB-KW"/>
</dbReference>
<evidence type="ECO:0000256" key="17">
    <source>
        <dbReference type="ARBA" id="ARBA00080525"/>
    </source>
</evidence>
<dbReference type="InterPro" id="IPR015422">
    <property type="entry name" value="PyrdxlP-dep_Trfase_small"/>
</dbReference>
<dbReference type="GO" id="GO:0005737">
    <property type="term" value="C:cytoplasm"/>
    <property type="evidence" value="ECO:0007669"/>
    <property type="project" value="UniProtKB-SubCell"/>
</dbReference>
<dbReference type="FunFam" id="3.90.1150.10:FF:000140">
    <property type="entry name" value="alanine aminotransferase 1"/>
    <property type="match status" value="1"/>
</dbReference>
<sequence length="484" mass="54339">MTSSLNCLATENINSHDKDVRFNFQGDFDSHPREYRAGLPNNDNFLPFNQNICANVGNPQKLGQKPITFFRQVLSLLQYPHLLENQDVLLNKLGYKLDVLERAKILLKAIGSLGAYTATNGIPQVRKSIAKFLEKRDGHPAEPADIYLSSGASSAMVNLLNVICDKPATGVLVPFPQFPLQTAMVSRLGSKLVPYYISGPRNSETDFEAIKSAYKIAKKTGTDVRAMVIINPGNLTSKCFSVEDIEAIIDLAATERLVIITDEAYQNNIFEDKFYSFKRVLRDLQNLYPNKYDNVELASIHSVSMGMVGEGGQRGGFFELVGFDPAVQFQIYKLLSFTNYCPSIAQCLIELMVNPPQEDSASYELYEKEYCSIFVDLKEKSFALYEVLKQMEGVECSEPQGSMYLFPYFKLPTKLVEAAKKEGRSPCEFYASSLFEATGICVVPSLGFGQEEGTLHFRATPLAFDTDWMSVLQKFHNEFLKKFH</sequence>
<evidence type="ECO:0000256" key="15">
    <source>
        <dbReference type="ARBA" id="ARBA00078532"/>
    </source>
</evidence>
<dbReference type="OMA" id="AYMARTM"/>
<accession>A0A0B1NZL8</accession>
<comment type="cofactor">
    <cofactor evidence="1">
        <name>pyridoxal 5'-phosphate</name>
        <dbReference type="ChEBI" id="CHEBI:597326"/>
    </cofactor>
</comment>
<comment type="caution">
    <text evidence="20">The sequence shown here is derived from an EMBL/GenBank/DDBJ whole genome shotgun (WGS) entry which is preliminary data.</text>
</comment>
<evidence type="ECO:0000256" key="14">
    <source>
        <dbReference type="ARBA" id="ARBA00077894"/>
    </source>
</evidence>
<evidence type="ECO:0000256" key="7">
    <source>
        <dbReference type="ARBA" id="ARBA00022679"/>
    </source>
</evidence>
<protein>
    <recommendedName>
        <fullName evidence="12">Alanine aminotransferase 1</fullName>
    </recommendedName>
    <alternativeName>
        <fullName evidence="14">Glutamate pyruvate transaminase</fullName>
    </alternativeName>
    <alternativeName>
        <fullName evidence="16">Glutamate pyruvate transaminase 1</fullName>
    </alternativeName>
    <alternativeName>
        <fullName evidence="15">Glutamic--alanine transaminase</fullName>
    </alternativeName>
    <alternativeName>
        <fullName evidence="13">Glutamic--alanine transaminase 1</fullName>
    </alternativeName>
    <alternativeName>
        <fullName evidence="17">Glutamic--pyruvic transaminase</fullName>
    </alternativeName>
    <alternativeName>
        <fullName evidence="18">Glutamic--pyruvic transaminase 1</fullName>
    </alternativeName>
</protein>
<dbReference type="AlphaFoldDB" id="A0A0B1NZL8"/>
<dbReference type="GO" id="GO:0030170">
    <property type="term" value="F:pyridoxal phosphate binding"/>
    <property type="evidence" value="ECO:0007669"/>
    <property type="project" value="InterPro"/>
</dbReference>
<dbReference type="InterPro" id="IPR004839">
    <property type="entry name" value="Aminotransferase_I/II_large"/>
</dbReference>
<keyword evidence="8" id="KW-0663">Pyridoxal phosphate</keyword>
<organism evidence="20 21">
    <name type="scientific">Uncinula necator</name>
    <name type="common">Grape powdery mildew</name>
    <dbReference type="NCBI Taxonomy" id="52586"/>
    <lineage>
        <taxon>Eukaryota</taxon>
        <taxon>Fungi</taxon>
        <taxon>Dikarya</taxon>
        <taxon>Ascomycota</taxon>
        <taxon>Pezizomycotina</taxon>
        <taxon>Leotiomycetes</taxon>
        <taxon>Erysiphales</taxon>
        <taxon>Erysiphaceae</taxon>
        <taxon>Erysiphe</taxon>
    </lineage>
</organism>
<evidence type="ECO:0000256" key="2">
    <source>
        <dbReference type="ARBA" id="ARBA00004496"/>
    </source>
</evidence>
<dbReference type="EMBL" id="JNVN01004128">
    <property type="protein sequence ID" value="KHJ30490.1"/>
    <property type="molecule type" value="Genomic_DNA"/>
</dbReference>
<dbReference type="FunFam" id="1.10.287.1970:FF:000001">
    <property type="entry name" value="Alanine aminotransferase 2"/>
    <property type="match status" value="1"/>
</dbReference>
<dbReference type="Pfam" id="PF00155">
    <property type="entry name" value="Aminotran_1_2"/>
    <property type="match status" value="1"/>
</dbReference>